<evidence type="ECO:0000313" key="2">
    <source>
        <dbReference type="Proteomes" id="UP001056120"/>
    </source>
</evidence>
<dbReference type="Proteomes" id="UP001056120">
    <property type="component" value="Linkage Group LG19"/>
</dbReference>
<name>A0ACB9DD89_9ASTR</name>
<proteinExistence type="predicted"/>
<organism evidence="1 2">
    <name type="scientific">Smallanthus sonchifolius</name>
    <dbReference type="NCBI Taxonomy" id="185202"/>
    <lineage>
        <taxon>Eukaryota</taxon>
        <taxon>Viridiplantae</taxon>
        <taxon>Streptophyta</taxon>
        <taxon>Embryophyta</taxon>
        <taxon>Tracheophyta</taxon>
        <taxon>Spermatophyta</taxon>
        <taxon>Magnoliopsida</taxon>
        <taxon>eudicotyledons</taxon>
        <taxon>Gunneridae</taxon>
        <taxon>Pentapetalae</taxon>
        <taxon>asterids</taxon>
        <taxon>campanulids</taxon>
        <taxon>Asterales</taxon>
        <taxon>Asteraceae</taxon>
        <taxon>Asteroideae</taxon>
        <taxon>Heliantheae alliance</taxon>
        <taxon>Millerieae</taxon>
        <taxon>Smallanthus</taxon>
    </lineage>
</organism>
<reference evidence="2" key="1">
    <citation type="journal article" date="2022" name="Mol. Ecol. Resour.">
        <title>The genomes of chicory, endive, great burdock and yacon provide insights into Asteraceae palaeo-polyploidization history and plant inulin production.</title>
        <authorList>
            <person name="Fan W."/>
            <person name="Wang S."/>
            <person name="Wang H."/>
            <person name="Wang A."/>
            <person name="Jiang F."/>
            <person name="Liu H."/>
            <person name="Zhao H."/>
            <person name="Xu D."/>
            <person name="Zhang Y."/>
        </authorList>
    </citation>
    <scope>NUCLEOTIDE SEQUENCE [LARGE SCALE GENOMIC DNA]</scope>
    <source>
        <strain evidence="2">cv. Yunnan</strain>
    </source>
</reference>
<protein>
    <submittedName>
        <fullName evidence="1">Uncharacterized protein</fullName>
    </submittedName>
</protein>
<dbReference type="EMBL" id="CM042036">
    <property type="protein sequence ID" value="KAI3744584.1"/>
    <property type="molecule type" value="Genomic_DNA"/>
</dbReference>
<reference evidence="1 2" key="2">
    <citation type="journal article" date="2022" name="Mol. Ecol. Resour.">
        <title>The genomes of chicory, endive, great burdock and yacon provide insights into Asteraceae paleo-polyploidization history and plant inulin production.</title>
        <authorList>
            <person name="Fan W."/>
            <person name="Wang S."/>
            <person name="Wang H."/>
            <person name="Wang A."/>
            <person name="Jiang F."/>
            <person name="Liu H."/>
            <person name="Zhao H."/>
            <person name="Xu D."/>
            <person name="Zhang Y."/>
        </authorList>
    </citation>
    <scope>NUCLEOTIDE SEQUENCE [LARGE SCALE GENOMIC DNA]</scope>
    <source>
        <strain evidence="2">cv. Yunnan</strain>
        <tissue evidence="1">Leaves</tissue>
    </source>
</reference>
<comment type="caution">
    <text evidence="1">The sequence shown here is derived from an EMBL/GenBank/DDBJ whole genome shotgun (WGS) entry which is preliminary data.</text>
</comment>
<gene>
    <name evidence="1" type="ORF">L1987_57668</name>
</gene>
<keyword evidence="2" id="KW-1185">Reference proteome</keyword>
<accession>A0ACB9DD89</accession>
<sequence length="167" mass="18216">MSFTAVAAASPVATVVQVDEPPPLFYLSMSSLGIPIIRLSPSATMDSREPLRTTIAVSVITNPKTSFPLCSSSINRSSSIFSRNPKTSWEHLSSFESSLKISPISYILHNYASSRNQTVNRVSIPMPKFNMIPAKPIEGQKTGTSGLLKKALLSSLQHEDYKMNPCN</sequence>
<evidence type="ECO:0000313" key="1">
    <source>
        <dbReference type="EMBL" id="KAI3744584.1"/>
    </source>
</evidence>